<accession>A0AAJ5NS55</accession>
<dbReference type="Gene3D" id="3.40.50.150">
    <property type="entry name" value="Vaccinia Virus protein VP39"/>
    <property type="match status" value="1"/>
</dbReference>
<name>A0AAJ5NS55_9BACT</name>
<evidence type="ECO:0000256" key="6">
    <source>
        <dbReference type="ARBA" id="ARBA00047942"/>
    </source>
</evidence>
<evidence type="ECO:0000256" key="3">
    <source>
        <dbReference type="ARBA" id="ARBA00022679"/>
    </source>
</evidence>
<dbReference type="InterPro" id="IPR051537">
    <property type="entry name" value="DNA_Adenine_Mtase"/>
</dbReference>
<dbReference type="AlphaFoldDB" id="A0AAJ5NS55"/>
<dbReference type="GO" id="GO:0008170">
    <property type="term" value="F:N-methyltransferase activity"/>
    <property type="evidence" value="ECO:0007669"/>
    <property type="project" value="InterPro"/>
</dbReference>
<organism evidence="8 9">
    <name type="scientific">Mesomycoplasma dispar</name>
    <dbReference type="NCBI Taxonomy" id="86660"/>
    <lineage>
        <taxon>Bacteria</taxon>
        <taxon>Bacillati</taxon>
        <taxon>Mycoplasmatota</taxon>
        <taxon>Mycoplasmoidales</taxon>
        <taxon>Metamycoplasmataceae</taxon>
        <taxon>Mesomycoplasma</taxon>
    </lineage>
</organism>
<sequence length="772" mass="89653">MAAKVKKYNEFEVVKIFSTKLGLKNQTDGTINFYKKTSKDKQSTKPDGIYYYDGIVFILDAKAQGKKFSGQIKHYMELESNKHFVGFEYNYDSVRVYINGKLELSENSVENKDYYKNKYFPVRENNGEIVTDLTKKLVQLFRNANIDKQLNVHFIGAVFIVLTFYKDLKNHDINIENVIYSTNSTTEILVFLINALKNIITDEENLNKIKTRNFLIRSLNESTLKNADFEDIFQIIITIFKIYNFIEISQNDFKGFDIMNRFLQVFRKWNSVNANEKGEVFTPDHIAKLMFKLISIDENDRVLDPTCGSGTFLTNSLPLMMQKVQKKYGNDQLKIEEIILRIKKTQLIGVEVNEFNASLASINMMLHKDGSSQIIYGDCFKTLKKIPGFYNKVLMNPPFNQKTTELMFVFEALKYLKTDGDLATILPKTVLKGNVRDRKNQELLKQIFSFCDLVSVISLPDELFAPNAGVATAIAIFHKCRDFIEDFQIFKEENLIHNHTQKETLFISMSDDGFYKPKDNFRYPTEKWEVIEKEILECFFEKKYNELRAISKKVNFSNQLLFENFNSHRPYEVPIDRFIKTIRENLAAKILSGIKPDLEINQKFPIDESKIEFKKVKIVDLIKKIDIGAQKSSIDRKIENKFIKGIPLIIAKKDNNGVGGLIENPTKTWKDKIVIISGGDGGGGKTYYCDFEFAATNFALICDLKGEWKPFFDKYAIFYLATKISERLYKYVNHGLNRKELNNEIQITLPFNSKNRIDTEFMSKFIQNLKIY</sequence>
<dbReference type="EMBL" id="LR214971">
    <property type="protein sequence ID" value="VEU61387.1"/>
    <property type="molecule type" value="Genomic_DNA"/>
</dbReference>
<dbReference type="GO" id="GO:0009307">
    <property type="term" value="P:DNA restriction-modification system"/>
    <property type="evidence" value="ECO:0007669"/>
    <property type="project" value="UniProtKB-KW"/>
</dbReference>
<keyword evidence="3" id="KW-0808">Transferase</keyword>
<dbReference type="SUPFAM" id="SSF53335">
    <property type="entry name" value="S-adenosyl-L-methionine-dependent methyltransferases"/>
    <property type="match status" value="1"/>
</dbReference>
<dbReference type="GO" id="GO:0032259">
    <property type="term" value="P:methylation"/>
    <property type="evidence" value="ECO:0007669"/>
    <property type="project" value="UniProtKB-KW"/>
</dbReference>
<evidence type="ECO:0000256" key="5">
    <source>
        <dbReference type="ARBA" id="ARBA00022747"/>
    </source>
</evidence>
<dbReference type="Pfam" id="PF02384">
    <property type="entry name" value="N6_Mtase"/>
    <property type="match status" value="1"/>
</dbReference>
<dbReference type="GO" id="GO:0009007">
    <property type="term" value="F:site-specific DNA-methyltransferase (adenine-specific) activity"/>
    <property type="evidence" value="ECO:0007669"/>
    <property type="project" value="UniProtKB-EC"/>
</dbReference>
<dbReference type="GO" id="GO:0003677">
    <property type="term" value="F:DNA binding"/>
    <property type="evidence" value="ECO:0007669"/>
    <property type="project" value="InterPro"/>
</dbReference>
<evidence type="ECO:0000259" key="7">
    <source>
        <dbReference type="Pfam" id="PF02384"/>
    </source>
</evidence>
<dbReference type="RefSeq" id="WP_044635248.1">
    <property type="nucleotide sequence ID" value="NZ_CP007229.1"/>
</dbReference>
<keyword evidence="5" id="KW-0680">Restriction system</keyword>
<keyword evidence="8" id="KW-0378">Hydrolase</keyword>
<evidence type="ECO:0000313" key="8">
    <source>
        <dbReference type="EMBL" id="VEU61387.1"/>
    </source>
</evidence>
<dbReference type="GO" id="GO:0016787">
    <property type="term" value="F:hydrolase activity"/>
    <property type="evidence" value="ECO:0007669"/>
    <property type="project" value="UniProtKB-KW"/>
</dbReference>
<feature type="domain" description="DNA methylase adenine-specific" evidence="7">
    <location>
        <begin position="265"/>
        <end position="523"/>
    </location>
</feature>
<dbReference type="PANTHER" id="PTHR42933">
    <property type="entry name" value="SLR6095 PROTEIN"/>
    <property type="match status" value="1"/>
</dbReference>
<protein>
    <recommendedName>
        <fullName evidence="1">site-specific DNA-methyltransferase (adenine-specific)</fullName>
        <ecNumber evidence="1">2.1.1.72</ecNumber>
    </recommendedName>
</protein>
<dbReference type="EC" id="2.1.1.72" evidence="1"/>
<dbReference type="PRINTS" id="PR00507">
    <property type="entry name" value="N12N6MTFRASE"/>
</dbReference>
<dbReference type="InterPro" id="IPR003356">
    <property type="entry name" value="DNA_methylase_A-5"/>
</dbReference>
<keyword evidence="4" id="KW-0949">S-adenosyl-L-methionine</keyword>
<evidence type="ECO:0000256" key="1">
    <source>
        <dbReference type="ARBA" id="ARBA00011900"/>
    </source>
</evidence>
<dbReference type="Proteomes" id="UP000289629">
    <property type="component" value="Chromosome"/>
</dbReference>
<dbReference type="InterPro" id="IPR029063">
    <property type="entry name" value="SAM-dependent_MTases_sf"/>
</dbReference>
<keyword evidence="2" id="KW-0489">Methyltransferase</keyword>
<evidence type="ECO:0000313" key="9">
    <source>
        <dbReference type="Proteomes" id="UP000289629"/>
    </source>
</evidence>
<comment type="catalytic activity">
    <reaction evidence="6">
        <text>a 2'-deoxyadenosine in DNA + S-adenosyl-L-methionine = an N(6)-methyl-2'-deoxyadenosine in DNA + S-adenosyl-L-homocysteine + H(+)</text>
        <dbReference type="Rhea" id="RHEA:15197"/>
        <dbReference type="Rhea" id="RHEA-COMP:12418"/>
        <dbReference type="Rhea" id="RHEA-COMP:12419"/>
        <dbReference type="ChEBI" id="CHEBI:15378"/>
        <dbReference type="ChEBI" id="CHEBI:57856"/>
        <dbReference type="ChEBI" id="CHEBI:59789"/>
        <dbReference type="ChEBI" id="CHEBI:90615"/>
        <dbReference type="ChEBI" id="CHEBI:90616"/>
        <dbReference type="EC" id="2.1.1.72"/>
    </reaction>
</comment>
<dbReference type="CDD" id="cd02440">
    <property type="entry name" value="AdoMet_MTases"/>
    <property type="match status" value="1"/>
</dbReference>
<proteinExistence type="predicted"/>
<evidence type="ECO:0000256" key="4">
    <source>
        <dbReference type="ARBA" id="ARBA00022691"/>
    </source>
</evidence>
<dbReference type="KEGG" id="mds:MDIS_00970"/>
<evidence type="ECO:0000256" key="2">
    <source>
        <dbReference type="ARBA" id="ARBA00022603"/>
    </source>
</evidence>
<dbReference type="PANTHER" id="PTHR42933:SF1">
    <property type="entry name" value="SITE-SPECIFIC DNA-METHYLTRANSFERASE (ADENINE-SPECIFIC)"/>
    <property type="match status" value="1"/>
</dbReference>
<reference evidence="8 9" key="1">
    <citation type="submission" date="2019-01" db="EMBL/GenBank/DDBJ databases">
        <authorList>
            <consortium name="Pathogen Informatics"/>
        </authorList>
    </citation>
    <scope>NUCLEOTIDE SEQUENCE [LARGE SCALE GENOMIC DNA]</scope>
    <source>
        <strain evidence="8 9">NCTC10125</strain>
    </source>
</reference>
<gene>
    <name evidence="8" type="primary">bcgIA_1</name>
    <name evidence="8" type="ORF">NCTC10125_00190</name>
</gene>